<dbReference type="EMBL" id="BAAAUV010000001">
    <property type="protein sequence ID" value="GAA3194654.1"/>
    <property type="molecule type" value="Genomic_DNA"/>
</dbReference>
<name>A0ABP6PXV9_9ACTN</name>
<keyword evidence="2" id="KW-1185">Reference proteome</keyword>
<evidence type="ECO:0000313" key="2">
    <source>
        <dbReference type="Proteomes" id="UP001501237"/>
    </source>
</evidence>
<dbReference type="RefSeq" id="WP_344821499.1">
    <property type="nucleotide sequence ID" value="NZ_BAAAUV010000001.1"/>
</dbReference>
<dbReference type="Proteomes" id="UP001501237">
    <property type="component" value="Unassembled WGS sequence"/>
</dbReference>
<comment type="caution">
    <text evidence="1">The sequence shown here is derived from an EMBL/GenBank/DDBJ whole genome shotgun (WGS) entry which is preliminary data.</text>
</comment>
<organism evidence="1 2">
    <name type="scientific">Actinocorallia longicatena</name>
    <dbReference type="NCBI Taxonomy" id="111803"/>
    <lineage>
        <taxon>Bacteria</taxon>
        <taxon>Bacillati</taxon>
        <taxon>Actinomycetota</taxon>
        <taxon>Actinomycetes</taxon>
        <taxon>Streptosporangiales</taxon>
        <taxon>Thermomonosporaceae</taxon>
        <taxon>Actinocorallia</taxon>
    </lineage>
</organism>
<sequence>MTPPEEPAPCRRGRPLPTALCLGGPFHGLLLHHHQDLGILIIKPGTDYDPDLCRYEVTRELVHHPGAREPCTVLRWTPPGTYTSCGRSGEEL</sequence>
<protein>
    <submittedName>
        <fullName evidence="1">Uncharacterized protein</fullName>
    </submittedName>
</protein>
<proteinExistence type="predicted"/>
<accession>A0ABP6PXV9</accession>
<reference evidence="2" key="1">
    <citation type="journal article" date="2019" name="Int. J. Syst. Evol. Microbiol.">
        <title>The Global Catalogue of Microorganisms (GCM) 10K type strain sequencing project: providing services to taxonomists for standard genome sequencing and annotation.</title>
        <authorList>
            <consortium name="The Broad Institute Genomics Platform"/>
            <consortium name="The Broad Institute Genome Sequencing Center for Infectious Disease"/>
            <person name="Wu L."/>
            <person name="Ma J."/>
        </authorList>
    </citation>
    <scope>NUCLEOTIDE SEQUENCE [LARGE SCALE GENOMIC DNA]</scope>
    <source>
        <strain evidence="2">JCM 9377</strain>
    </source>
</reference>
<gene>
    <name evidence="1" type="ORF">GCM10010468_04520</name>
</gene>
<evidence type="ECO:0000313" key="1">
    <source>
        <dbReference type="EMBL" id="GAA3194654.1"/>
    </source>
</evidence>